<accession>G7YVW1</accession>
<dbReference type="EMBL" id="DF144536">
    <property type="protein sequence ID" value="GAA57091.1"/>
    <property type="molecule type" value="Genomic_DNA"/>
</dbReference>
<name>G7YVW1_CLOSI</name>
<dbReference type="Proteomes" id="UP000008909">
    <property type="component" value="Unassembled WGS sequence"/>
</dbReference>
<feature type="non-terminal residue" evidence="2">
    <location>
        <position position="440"/>
    </location>
</feature>
<feature type="region of interest" description="Disordered" evidence="1">
    <location>
        <begin position="213"/>
        <end position="237"/>
    </location>
</feature>
<dbReference type="AlphaFoldDB" id="G7YVW1"/>
<sequence>MQTERWYDGGQSHQQGLCFSFILKDEDDIVCALQIEKNLASSDLNTVILKTIGGFGNLTVSQSCACFWQQGNGRALQLNDLARNHDLFESLIVKKGRAGRVVYEVNVGSSIWVRHDNQLRASYLPVAATLDPVFPLEILLDTFELAQKPQSSEPMNEPANSKSCAPRRWTDGIRRLVIPMQLNPQQQCYDQALQRGVRHCDSREAYQCSMHTMEAPGDSDSSEAGKPVTSKNNQGGLRCLSKRSTQRKPKNGTCNKCQRNVRKKNCWNQQRRIFRPLMSCEPPSVLDSVVGKTLKSIHKGRVDSRIFSKLFQLQNYLKVPLLEHGSAVKNSSAKACKRKRKHYFPRKAKAIERKQQRFMINKVEANNNLRSSLLNTLNNCILSGQLSWRIQETVRHRAFARQCQIQLLRTALMLEFWQDTGGQKVKLPNELRSARNLNPK</sequence>
<reference evidence="2" key="1">
    <citation type="journal article" date="2011" name="Genome Biol.">
        <title>The draft genome of the carcinogenic human liver fluke Clonorchis sinensis.</title>
        <authorList>
            <person name="Wang X."/>
            <person name="Chen W."/>
            <person name="Huang Y."/>
            <person name="Sun J."/>
            <person name="Men J."/>
            <person name="Liu H."/>
            <person name="Luo F."/>
            <person name="Guo L."/>
            <person name="Lv X."/>
            <person name="Deng C."/>
            <person name="Zhou C."/>
            <person name="Fan Y."/>
            <person name="Li X."/>
            <person name="Huang L."/>
            <person name="Hu Y."/>
            <person name="Liang C."/>
            <person name="Hu X."/>
            <person name="Xu J."/>
            <person name="Yu X."/>
        </authorList>
    </citation>
    <scope>NUCLEOTIDE SEQUENCE [LARGE SCALE GENOMIC DNA]</scope>
    <source>
        <strain evidence="2">Henan</strain>
    </source>
</reference>
<protein>
    <submittedName>
        <fullName evidence="2">Uncharacterized protein</fullName>
    </submittedName>
</protein>
<proteinExistence type="predicted"/>
<evidence type="ECO:0000313" key="2">
    <source>
        <dbReference type="EMBL" id="GAA57091.1"/>
    </source>
</evidence>
<organism evidence="2 3">
    <name type="scientific">Clonorchis sinensis</name>
    <name type="common">Chinese liver fluke</name>
    <dbReference type="NCBI Taxonomy" id="79923"/>
    <lineage>
        <taxon>Eukaryota</taxon>
        <taxon>Metazoa</taxon>
        <taxon>Spiralia</taxon>
        <taxon>Lophotrochozoa</taxon>
        <taxon>Platyhelminthes</taxon>
        <taxon>Trematoda</taxon>
        <taxon>Digenea</taxon>
        <taxon>Opisthorchiida</taxon>
        <taxon>Opisthorchiata</taxon>
        <taxon>Opisthorchiidae</taxon>
        <taxon>Clonorchis</taxon>
    </lineage>
</organism>
<reference key="2">
    <citation type="submission" date="2011-10" db="EMBL/GenBank/DDBJ databases">
        <title>The genome and transcriptome sequence of Clonorchis sinensis provide insights into the carcinogenic liver fluke.</title>
        <authorList>
            <person name="Wang X."/>
            <person name="Huang Y."/>
            <person name="Chen W."/>
            <person name="Liu H."/>
            <person name="Guo L."/>
            <person name="Chen Y."/>
            <person name="Luo F."/>
            <person name="Zhou W."/>
            <person name="Sun J."/>
            <person name="Mao Q."/>
            <person name="Liang P."/>
            <person name="Zhou C."/>
            <person name="Tian Y."/>
            <person name="Men J."/>
            <person name="Lv X."/>
            <person name="Huang L."/>
            <person name="Zhou J."/>
            <person name="Hu Y."/>
            <person name="Li R."/>
            <person name="Zhang F."/>
            <person name="Lei H."/>
            <person name="Li X."/>
            <person name="Hu X."/>
            <person name="Liang C."/>
            <person name="Xu J."/>
            <person name="Wu Z."/>
            <person name="Yu X."/>
        </authorList>
    </citation>
    <scope>NUCLEOTIDE SEQUENCE</scope>
    <source>
        <strain>Henan</strain>
    </source>
</reference>
<evidence type="ECO:0000313" key="3">
    <source>
        <dbReference type="Proteomes" id="UP000008909"/>
    </source>
</evidence>
<keyword evidence="3" id="KW-1185">Reference proteome</keyword>
<evidence type="ECO:0000256" key="1">
    <source>
        <dbReference type="SAM" id="MobiDB-lite"/>
    </source>
</evidence>
<gene>
    <name evidence="2" type="ORF">CLF_112134</name>
</gene>